<dbReference type="InterPro" id="IPR019026">
    <property type="entry name" value="Peptidase_M64_IgA"/>
</dbReference>
<dbReference type="RefSeq" id="WP_146399135.1">
    <property type="nucleotide sequence ID" value="NZ_SJPQ01000002.1"/>
</dbReference>
<organism evidence="2 3">
    <name type="scientific">Pseudobythopirellula maris</name>
    <dbReference type="NCBI Taxonomy" id="2527991"/>
    <lineage>
        <taxon>Bacteria</taxon>
        <taxon>Pseudomonadati</taxon>
        <taxon>Planctomycetota</taxon>
        <taxon>Planctomycetia</taxon>
        <taxon>Pirellulales</taxon>
        <taxon>Lacipirellulaceae</taxon>
        <taxon>Pseudobythopirellula</taxon>
    </lineage>
</organism>
<proteinExistence type="predicted"/>
<dbReference type="InterPro" id="IPR036439">
    <property type="entry name" value="Dockerin_dom_sf"/>
</dbReference>
<dbReference type="Gene3D" id="1.10.1330.10">
    <property type="entry name" value="Dockerin domain"/>
    <property type="match status" value="1"/>
</dbReference>
<reference evidence="2 3" key="1">
    <citation type="submission" date="2019-02" db="EMBL/GenBank/DDBJ databases">
        <title>Deep-cultivation of Planctomycetes and their phenomic and genomic characterization uncovers novel biology.</title>
        <authorList>
            <person name="Wiegand S."/>
            <person name="Jogler M."/>
            <person name="Boedeker C."/>
            <person name="Pinto D."/>
            <person name="Vollmers J."/>
            <person name="Rivas-Marin E."/>
            <person name="Kohn T."/>
            <person name="Peeters S.H."/>
            <person name="Heuer A."/>
            <person name="Rast P."/>
            <person name="Oberbeckmann S."/>
            <person name="Bunk B."/>
            <person name="Jeske O."/>
            <person name="Meyerdierks A."/>
            <person name="Storesund J.E."/>
            <person name="Kallscheuer N."/>
            <person name="Luecker S."/>
            <person name="Lage O.M."/>
            <person name="Pohl T."/>
            <person name="Merkel B.J."/>
            <person name="Hornburger P."/>
            <person name="Mueller R.-W."/>
            <person name="Bruemmer F."/>
            <person name="Labrenz M."/>
            <person name="Spormann A.M."/>
            <person name="Op Den Camp H."/>
            <person name="Overmann J."/>
            <person name="Amann R."/>
            <person name="Jetten M.S.M."/>
            <person name="Mascher T."/>
            <person name="Medema M.H."/>
            <person name="Devos D.P."/>
            <person name="Kaster A.-K."/>
            <person name="Ovreas L."/>
            <person name="Rohde M."/>
            <person name="Galperin M.Y."/>
            <person name="Jogler C."/>
        </authorList>
    </citation>
    <scope>NUCLEOTIDE SEQUENCE [LARGE SCALE GENOMIC DNA]</scope>
    <source>
        <strain evidence="2 3">Mal64</strain>
    </source>
</reference>
<evidence type="ECO:0000313" key="3">
    <source>
        <dbReference type="Proteomes" id="UP000315440"/>
    </source>
</evidence>
<feature type="chain" id="PRO_5022720030" evidence="1">
    <location>
        <begin position="28"/>
        <end position="482"/>
    </location>
</feature>
<dbReference type="SUPFAM" id="SSF63446">
    <property type="entry name" value="Type I dockerin domain"/>
    <property type="match status" value="1"/>
</dbReference>
<dbReference type="EMBL" id="SJPQ01000002">
    <property type="protein sequence ID" value="TWT88242.1"/>
    <property type="molecule type" value="Genomic_DNA"/>
</dbReference>
<dbReference type="AlphaFoldDB" id="A0A5C5ZLC5"/>
<accession>A0A5C5ZLC5</accession>
<dbReference type="PROSITE" id="PS00018">
    <property type="entry name" value="EF_HAND_1"/>
    <property type="match status" value="1"/>
</dbReference>
<name>A0A5C5ZLC5_9BACT</name>
<keyword evidence="3" id="KW-1185">Reference proteome</keyword>
<dbReference type="Gene3D" id="3.40.390.10">
    <property type="entry name" value="Collagenase (Catalytic Domain)"/>
    <property type="match status" value="1"/>
</dbReference>
<dbReference type="InterPro" id="IPR018247">
    <property type="entry name" value="EF_Hand_1_Ca_BS"/>
</dbReference>
<dbReference type="InterPro" id="IPR024079">
    <property type="entry name" value="MetalloPept_cat_dom_sf"/>
</dbReference>
<dbReference type="Proteomes" id="UP000315440">
    <property type="component" value="Unassembled WGS sequence"/>
</dbReference>
<feature type="signal peptide" evidence="1">
    <location>
        <begin position="1"/>
        <end position="27"/>
    </location>
</feature>
<gene>
    <name evidence="2" type="ORF">Mal64_17210</name>
</gene>
<sequence length="482" mass="51687" precursor="true">MRHPRFFTLACFALTLLAGGAARTAFAQLTTLVQTGDPANRVDIVFLGDGYTQADHDAGLFDDHVGSYLDYLFGGGSAAGGLADPFPRYQNFFNVHQVEVVSNESGADKPPEGVFRDTALDAKYYANDIERLLTVSTSKANAALGDALAGTGVTADMRYTTVNDAKYGGSGGSWATFAGANPQAHEIALHEVGHAFADLADEYVSHDDPFPFGEPSEVNVTIDPTGQKWERWLGFDDPRGSDLDIGVYEGARYYATDVYRPSRDSKMRSLDEPYDAVSREAIIEAIYAQVDPIDDHLSNLTPLLDPETLWVEVIDPTVIAVDWYVDDTIVEGAQGSEFDPQHWGLAAGEHTVRALAYDNALDHAFAGGVLDLIRLDPAGFQQQIEWTVSLTATAVPGDYNGDGTVGVEDYAAWVDTYGSTNQLAADGNANGVVDAADFTVWRDHYHGATASAVSAAVPEPAALGLLASLCGAVLPRAHRQRG</sequence>
<dbReference type="GO" id="GO:0000272">
    <property type="term" value="P:polysaccharide catabolic process"/>
    <property type="evidence" value="ECO:0007669"/>
    <property type="project" value="InterPro"/>
</dbReference>
<dbReference type="OrthoDB" id="127762at2"/>
<dbReference type="GO" id="GO:0008237">
    <property type="term" value="F:metallopeptidase activity"/>
    <property type="evidence" value="ECO:0007669"/>
    <property type="project" value="InterPro"/>
</dbReference>
<protein>
    <submittedName>
        <fullName evidence="2">IgA Peptidase M64</fullName>
    </submittedName>
</protein>
<evidence type="ECO:0000313" key="2">
    <source>
        <dbReference type="EMBL" id="TWT88242.1"/>
    </source>
</evidence>
<keyword evidence="1" id="KW-0732">Signal</keyword>
<evidence type="ECO:0000256" key="1">
    <source>
        <dbReference type="SAM" id="SignalP"/>
    </source>
</evidence>
<comment type="caution">
    <text evidence="2">The sequence shown here is derived from an EMBL/GenBank/DDBJ whole genome shotgun (WGS) entry which is preliminary data.</text>
</comment>
<dbReference type="Pfam" id="PF09471">
    <property type="entry name" value="Peptidase_M64"/>
    <property type="match status" value="1"/>
</dbReference>